<reference evidence="2" key="1">
    <citation type="submission" date="2021-10" db="EMBL/GenBank/DDBJ databases">
        <title>De novo Genome Assembly of Clathrus columnatus (Basidiomycota, Fungi) Using Illumina and Nanopore Sequence Data.</title>
        <authorList>
            <person name="Ogiso-Tanaka E."/>
            <person name="Itagaki H."/>
            <person name="Hosoya T."/>
            <person name="Hosaka K."/>
        </authorList>
    </citation>
    <scope>NUCLEOTIDE SEQUENCE</scope>
    <source>
        <strain evidence="2">MO-923</strain>
    </source>
</reference>
<organism evidence="2 3">
    <name type="scientific">Clathrus columnatus</name>
    <dbReference type="NCBI Taxonomy" id="1419009"/>
    <lineage>
        <taxon>Eukaryota</taxon>
        <taxon>Fungi</taxon>
        <taxon>Dikarya</taxon>
        <taxon>Basidiomycota</taxon>
        <taxon>Agaricomycotina</taxon>
        <taxon>Agaricomycetes</taxon>
        <taxon>Phallomycetidae</taxon>
        <taxon>Phallales</taxon>
        <taxon>Clathraceae</taxon>
        <taxon>Clathrus</taxon>
    </lineage>
</organism>
<feature type="region of interest" description="Disordered" evidence="1">
    <location>
        <begin position="33"/>
        <end position="59"/>
    </location>
</feature>
<accession>A0AAV5AKJ5</accession>
<proteinExistence type="predicted"/>
<sequence>MVSDFFLTLRRHNLRRSEEDDDNFTTPHLNWSVLQERGGPSPNRLRHHHHHHQDSNSNWSRSIFQTTNDIIIAEMTIQDDTFNGDIPLVVGEETNSGGSGGGESAGSGDSLQGHRYHYQRRRTNTISSNATTAATVNMNAAAASDYHYPPFSPFSASGMTEEQGVWANPEVEERRPVLRKSIVSSTWMSGARSPDGRQRAYLVAETVRPYHTPHLSYLIFGTQCSLLDIRNIGE</sequence>
<evidence type="ECO:0000313" key="3">
    <source>
        <dbReference type="Proteomes" id="UP001050691"/>
    </source>
</evidence>
<protein>
    <submittedName>
        <fullName evidence="2">Uncharacterized protein</fullName>
    </submittedName>
</protein>
<name>A0AAV5AKJ5_9AGAM</name>
<evidence type="ECO:0000313" key="2">
    <source>
        <dbReference type="EMBL" id="GJJ15182.1"/>
    </source>
</evidence>
<gene>
    <name evidence="2" type="ORF">Clacol_009458</name>
</gene>
<dbReference type="Proteomes" id="UP001050691">
    <property type="component" value="Unassembled WGS sequence"/>
</dbReference>
<feature type="region of interest" description="Disordered" evidence="1">
    <location>
        <begin position="86"/>
        <end position="112"/>
    </location>
</feature>
<keyword evidence="3" id="KW-1185">Reference proteome</keyword>
<dbReference type="EMBL" id="BPWL01000010">
    <property type="protein sequence ID" value="GJJ15182.1"/>
    <property type="molecule type" value="Genomic_DNA"/>
</dbReference>
<evidence type="ECO:0000256" key="1">
    <source>
        <dbReference type="SAM" id="MobiDB-lite"/>
    </source>
</evidence>
<dbReference type="AlphaFoldDB" id="A0AAV5AKJ5"/>
<comment type="caution">
    <text evidence="2">The sequence shown here is derived from an EMBL/GenBank/DDBJ whole genome shotgun (WGS) entry which is preliminary data.</text>
</comment>